<sequence length="929" mass="102165">MSKKMIGVPLEGFAQLCREAAAQGAVLLRNEENTLPVEDGECVSVFGRIQKDYYRSGTGSGGAVNVPYTTNLLDSLRQCENIRVNEELAGVYESWLQENPFDDGGGGWAAEPWNQKEMPVTEEMVRQAASKSDKALVVIGRTAGEGKDYEDLEDSYRLNSQEKELLRMVTGYFKKTAVILNVTCVIDMSFLTETYKNPITAVLYVWHGGQEGGNAAADVITGKVTPGGKLADTIAYSLADYPSTANHGGELENIYQEDIYVGYRYFETFAPEKVMYPFGFGLSYTSFDVKASGARVQDGEIRLKVTVKNTGSRYAGREAVQVYYSAPQGKLGRPVKELAAFAKTGLLAPGEEEELFLQFPVNAMAAYDDGGYTGNKSCYVLEEGCYRIYAGTSIRDLEQVQVDGEEGFQVERLIVTERLEEACAPQKEFVRLKPGACKAGGIYEMSGENVPLRTVSLEERIRDNMPPAFTRTGNREIQLRDVLEGNEPMVAFLAQLTPEELATIVRGEGMCSPRVTPGVASCFGGLSKSLHDDYGIPVAAAADGPSGIRMDVGAQATQVPIGTLLACTFDTSLVEELYVMEGKELLRNEIDTLLGPGINIHRNPLNGRNFEYFSEDPLLTGKMAAANIRGIMKGGSNATMKHYACNSQEKVRNKVDAVVSERALREIYLKAFEIAVKEGGANSVMTAYNPVNGHWSASNYDLNTTILRKEWGFTGIVMTDWWSTMNDCVEGGEESRENTAAMVRAQNDLYMVVDNLAAENNPMGDNTLEALRTGKLTLGELQRCAANICRFLMKAPVMERSLMPEEEPELIPAKEAEEIKGCKEKAAVLESSCRVSTPMNTPVLIFVENAGVYQIRICMKTDNPDFRAQSACNASLNGVRFMTPQLNGTNGASVERDMGYVTLEKGYYELCLTPTKMPGIEVEWFEFHK</sequence>
<dbReference type="PANTHER" id="PTHR42715">
    <property type="entry name" value="BETA-GLUCOSIDASE"/>
    <property type="match status" value="1"/>
</dbReference>
<name>A0A1E3AJP8_9FIRM</name>
<dbReference type="PANTHER" id="PTHR42715:SF10">
    <property type="entry name" value="BETA-GLUCOSIDASE"/>
    <property type="match status" value="1"/>
</dbReference>
<evidence type="ECO:0000256" key="1">
    <source>
        <dbReference type="ARBA" id="ARBA00005336"/>
    </source>
</evidence>
<keyword evidence="4 6" id="KW-0326">Glycosidase</keyword>
<dbReference type="EC" id="3.2.1.21" evidence="6"/>
<dbReference type="Gene3D" id="3.20.20.300">
    <property type="entry name" value="Glycoside hydrolase, family 3, N-terminal domain"/>
    <property type="match status" value="1"/>
</dbReference>
<protein>
    <submittedName>
        <fullName evidence="6">Thermostable beta-glucosidase B</fullName>
        <ecNumber evidence="6">3.2.1.21</ecNumber>
    </submittedName>
</protein>
<dbReference type="InterPro" id="IPR001764">
    <property type="entry name" value="Glyco_hydro_3_N"/>
</dbReference>
<dbReference type="InterPro" id="IPR017853">
    <property type="entry name" value="GH"/>
</dbReference>
<dbReference type="InterPro" id="IPR050288">
    <property type="entry name" value="Cellulose_deg_GH3"/>
</dbReference>
<keyword evidence="3" id="KW-0119">Carbohydrate metabolism</keyword>
<dbReference type="InterPro" id="IPR036881">
    <property type="entry name" value="Glyco_hydro_3_C_sf"/>
</dbReference>
<gene>
    <name evidence="6" type="primary">bglB_2</name>
    <name evidence="6" type="ORF">BEI61_00280</name>
</gene>
<comment type="caution">
    <text evidence="6">The sequence shown here is derived from an EMBL/GenBank/DDBJ whole genome shotgun (WGS) entry which is preliminary data.</text>
</comment>
<dbReference type="InterPro" id="IPR036962">
    <property type="entry name" value="Glyco_hydro_3_N_sf"/>
</dbReference>
<dbReference type="Gene3D" id="3.40.50.1700">
    <property type="entry name" value="Glycoside hydrolase family 3 C-terminal domain"/>
    <property type="match status" value="1"/>
</dbReference>
<evidence type="ECO:0000259" key="5">
    <source>
        <dbReference type="SMART" id="SM01217"/>
    </source>
</evidence>
<accession>A0A1E3AJP8</accession>
<feature type="domain" description="Fibronectin type III-like" evidence="5">
    <location>
        <begin position="318"/>
        <end position="394"/>
    </location>
</feature>
<dbReference type="GO" id="GO:0008422">
    <property type="term" value="F:beta-glucosidase activity"/>
    <property type="evidence" value="ECO:0007669"/>
    <property type="project" value="UniProtKB-EC"/>
</dbReference>
<dbReference type="SUPFAM" id="SSF52279">
    <property type="entry name" value="Beta-D-glucan exohydrolase, C-terminal domain"/>
    <property type="match status" value="1"/>
</dbReference>
<evidence type="ECO:0000313" key="7">
    <source>
        <dbReference type="Proteomes" id="UP000094067"/>
    </source>
</evidence>
<dbReference type="Proteomes" id="UP000094067">
    <property type="component" value="Unassembled WGS sequence"/>
</dbReference>
<dbReference type="InterPro" id="IPR026891">
    <property type="entry name" value="Fn3-like"/>
</dbReference>
<evidence type="ECO:0000256" key="4">
    <source>
        <dbReference type="RuleBase" id="RU361161"/>
    </source>
</evidence>
<dbReference type="SMART" id="SM01217">
    <property type="entry name" value="Fn3_like"/>
    <property type="match status" value="1"/>
</dbReference>
<dbReference type="RefSeq" id="WP_069150989.1">
    <property type="nucleotide sequence ID" value="NZ_MCGH01000001.1"/>
</dbReference>
<evidence type="ECO:0000256" key="2">
    <source>
        <dbReference type="ARBA" id="ARBA00022801"/>
    </source>
</evidence>
<keyword evidence="2 4" id="KW-0378">Hydrolase</keyword>
<evidence type="ECO:0000313" key="6">
    <source>
        <dbReference type="EMBL" id="ODM08651.1"/>
    </source>
</evidence>
<dbReference type="SUPFAM" id="SSF51445">
    <property type="entry name" value="(Trans)glycosidases"/>
    <property type="match status" value="1"/>
</dbReference>
<proteinExistence type="inferred from homology"/>
<reference evidence="6 7" key="1">
    <citation type="submission" date="2016-07" db="EMBL/GenBank/DDBJ databases">
        <title>Characterization of isolates of Eisenbergiella tayi derived from blood cultures, using whole genome sequencing.</title>
        <authorList>
            <person name="Burdz T."/>
            <person name="Wiebe D."/>
            <person name="Huynh C."/>
            <person name="Bernard K."/>
        </authorList>
    </citation>
    <scope>NUCLEOTIDE SEQUENCE [LARGE SCALE GENOMIC DNA]</scope>
    <source>
        <strain evidence="6 7">NML 110608</strain>
    </source>
</reference>
<dbReference type="EMBL" id="MCGH01000001">
    <property type="protein sequence ID" value="ODM08651.1"/>
    <property type="molecule type" value="Genomic_DNA"/>
</dbReference>
<dbReference type="InterPro" id="IPR002772">
    <property type="entry name" value="Glyco_hydro_3_C"/>
</dbReference>
<dbReference type="InterPro" id="IPR019800">
    <property type="entry name" value="Glyco_hydro_3_AS"/>
</dbReference>
<dbReference type="PATRIC" id="fig|1432052.4.peg.310"/>
<organism evidence="6 7">
    <name type="scientific">Eisenbergiella tayi</name>
    <dbReference type="NCBI Taxonomy" id="1432052"/>
    <lineage>
        <taxon>Bacteria</taxon>
        <taxon>Bacillati</taxon>
        <taxon>Bacillota</taxon>
        <taxon>Clostridia</taxon>
        <taxon>Lachnospirales</taxon>
        <taxon>Lachnospiraceae</taxon>
        <taxon>Eisenbergiella</taxon>
    </lineage>
</organism>
<dbReference type="Pfam" id="PF14310">
    <property type="entry name" value="Fn3-like"/>
    <property type="match status" value="1"/>
</dbReference>
<dbReference type="Pfam" id="PF00933">
    <property type="entry name" value="Glyco_hydro_3"/>
    <property type="match status" value="1"/>
</dbReference>
<dbReference type="Pfam" id="PF01915">
    <property type="entry name" value="Glyco_hydro_3_C"/>
    <property type="match status" value="1"/>
</dbReference>
<dbReference type="PROSITE" id="PS00775">
    <property type="entry name" value="GLYCOSYL_HYDROL_F3"/>
    <property type="match status" value="1"/>
</dbReference>
<comment type="similarity">
    <text evidence="1 4">Belongs to the glycosyl hydrolase 3 family.</text>
</comment>
<dbReference type="InterPro" id="IPR013783">
    <property type="entry name" value="Ig-like_fold"/>
</dbReference>
<dbReference type="GO" id="GO:0005975">
    <property type="term" value="P:carbohydrate metabolic process"/>
    <property type="evidence" value="ECO:0007669"/>
    <property type="project" value="InterPro"/>
</dbReference>
<dbReference type="AlphaFoldDB" id="A0A1E3AJP8"/>
<dbReference type="PRINTS" id="PR00133">
    <property type="entry name" value="GLHYDRLASE3"/>
</dbReference>
<dbReference type="Gene3D" id="2.60.40.10">
    <property type="entry name" value="Immunoglobulins"/>
    <property type="match status" value="1"/>
</dbReference>
<evidence type="ECO:0000256" key="3">
    <source>
        <dbReference type="ARBA" id="ARBA00023277"/>
    </source>
</evidence>